<dbReference type="GO" id="GO:0005254">
    <property type="term" value="F:chloride channel activity"/>
    <property type="evidence" value="ECO:0007669"/>
    <property type="project" value="TreeGrafter"/>
</dbReference>
<evidence type="ECO:0000313" key="8">
    <source>
        <dbReference type="EMBL" id="DAZ98225.1"/>
    </source>
</evidence>
<keyword evidence="9" id="KW-1185">Reference proteome</keyword>
<feature type="transmembrane region" description="Helical" evidence="6">
    <location>
        <begin position="410"/>
        <end position="433"/>
    </location>
</feature>
<gene>
    <name evidence="8" type="ORF">N0F65_011693</name>
</gene>
<organism evidence="8 9">
    <name type="scientific">Lagenidium giganteum</name>
    <dbReference type="NCBI Taxonomy" id="4803"/>
    <lineage>
        <taxon>Eukaryota</taxon>
        <taxon>Sar</taxon>
        <taxon>Stramenopiles</taxon>
        <taxon>Oomycota</taxon>
        <taxon>Peronosporomycetes</taxon>
        <taxon>Pythiales</taxon>
        <taxon>Pythiaceae</taxon>
    </lineage>
</organism>
<evidence type="ECO:0000256" key="3">
    <source>
        <dbReference type="ARBA" id="ARBA00022989"/>
    </source>
</evidence>
<protein>
    <recommendedName>
        <fullName evidence="7">Anoctamin transmembrane domain-containing protein</fullName>
    </recommendedName>
</protein>
<dbReference type="PANTHER" id="PTHR12308:SF73">
    <property type="entry name" value="ANOCTAMIN"/>
    <property type="match status" value="1"/>
</dbReference>
<evidence type="ECO:0000256" key="1">
    <source>
        <dbReference type="ARBA" id="ARBA00004141"/>
    </source>
</evidence>
<accession>A0AAV2YTI0</accession>
<dbReference type="AlphaFoldDB" id="A0AAV2YTI0"/>
<dbReference type="EMBL" id="DAKRPA010000112">
    <property type="protein sequence ID" value="DAZ98225.1"/>
    <property type="molecule type" value="Genomic_DNA"/>
</dbReference>
<name>A0AAV2YTI0_9STRA</name>
<comment type="caution">
    <text evidence="8">The sequence shown here is derived from an EMBL/GenBank/DDBJ whole genome shotgun (WGS) entry which is preliminary data.</text>
</comment>
<feature type="transmembrane region" description="Helical" evidence="6">
    <location>
        <begin position="616"/>
        <end position="638"/>
    </location>
</feature>
<evidence type="ECO:0000256" key="5">
    <source>
        <dbReference type="SAM" id="Coils"/>
    </source>
</evidence>
<feature type="transmembrane region" description="Helical" evidence="6">
    <location>
        <begin position="571"/>
        <end position="593"/>
    </location>
</feature>
<sequence length="936" mass="107765">MARLATRRLPSSQADSGELPQYAATLYAADLVLRFNVERVPSDTSLARYLHLFIGLPPLDDAPVDPVTRVLRTRRCFLCHDGHGVLDDAMSTAEQVEAMAAALQREYEAEMQDTRLDLPPPQRFGVLVAKTVARRIQLACGLTTHMVVSANRRQIVMMVKADDNDLRVEAARLEYRLQVSNRPFDQRVHGTKLQHVEEEITAKYMERSMQHLRRCRPRKRHVLARSVSQKHLHDHQQLGVEPSPAPEMDPMMSGRNHAQLQQALLTWGHNEDADGVFQVSTRTRSRPGWCRKLMGSITSMAYEPTTYFAPYVGYRLERIYQPYYRRYPLTWNNAQEETLFAQKDRIRLAASIIRRHLNIDTLVQEHYLDGDMFALHDAVALEHLRRAWACNWRMVNQPLNDIRFYFGEKIALYFAWLGFYTKSLVLPSLVGIGTHIVLLSAGEDRQLSRRDHGYILVLFSLFVVIWSALGIAVWRRKNTVLNAHWGLYGAHRERRHRSRFRGRLSYNVVTDDDEMTYQHPLKRQCACVFSWMVVLLMVVIVLATNVGMFYAKYLIGQYATDNKESSMFQSAQLLMTAVSLATSVQVFICNLAFRRIARQLNDMENHRTDAEYERQLVLKVFVLQFVNTFASMFYIAFFKAKYEGECFNDDCMEELGDQLLVLFAFCIVAGNIQEVVMPYLWFWWNRCWASPIYGCLKRQHRATPLSDVERQALLLPYEEDASFDDFSEMVVQFGYITLFVVACPLAPTLALVNNVIEVHTDAIKLCSLHRRPFPHSAKTIGAWAPILRFLAHLSFITNTAIILWTSSLFDEHTHLMDDDGMLGQLTFADTTKCLLFVVCVQLCFLMNTVINWAIPTTPIELKQLMQRHKYIANRVFKGLQKGDESRLHEHAEPVDLSIDGCDVWFSRKVSSDATKSTTLINEDCRHQQEPQVAIGC</sequence>
<dbReference type="PANTHER" id="PTHR12308">
    <property type="entry name" value="ANOCTAMIN"/>
    <property type="match status" value="1"/>
</dbReference>
<evidence type="ECO:0000256" key="4">
    <source>
        <dbReference type="ARBA" id="ARBA00023136"/>
    </source>
</evidence>
<dbReference type="Pfam" id="PF04547">
    <property type="entry name" value="Anoctamin"/>
    <property type="match status" value="1"/>
</dbReference>
<evidence type="ECO:0000256" key="6">
    <source>
        <dbReference type="SAM" id="Phobius"/>
    </source>
</evidence>
<proteinExistence type="predicted"/>
<keyword evidence="5" id="KW-0175">Coiled coil</keyword>
<keyword evidence="2 6" id="KW-0812">Transmembrane</keyword>
<dbReference type="GO" id="GO:0016020">
    <property type="term" value="C:membrane"/>
    <property type="evidence" value="ECO:0007669"/>
    <property type="project" value="UniProtKB-SubCell"/>
</dbReference>
<evidence type="ECO:0000313" key="9">
    <source>
        <dbReference type="Proteomes" id="UP001146120"/>
    </source>
</evidence>
<dbReference type="InterPro" id="IPR007632">
    <property type="entry name" value="Anoctamin"/>
</dbReference>
<evidence type="ECO:0000256" key="2">
    <source>
        <dbReference type="ARBA" id="ARBA00022692"/>
    </source>
</evidence>
<feature type="transmembrane region" description="Helical" evidence="6">
    <location>
        <begin position="780"/>
        <end position="804"/>
    </location>
</feature>
<feature type="transmembrane region" description="Helical" evidence="6">
    <location>
        <begin position="525"/>
        <end position="551"/>
    </location>
</feature>
<reference evidence="8" key="1">
    <citation type="submission" date="2022-11" db="EMBL/GenBank/DDBJ databases">
        <authorList>
            <person name="Morgan W.R."/>
            <person name="Tartar A."/>
        </authorList>
    </citation>
    <scope>NUCLEOTIDE SEQUENCE</scope>
    <source>
        <strain evidence="8">ARSEF 373</strain>
    </source>
</reference>
<feature type="transmembrane region" description="Helical" evidence="6">
    <location>
        <begin position="834"/>
        <end position="854"/>
    </location>
</feature>
<keyword evidence="3 6" id="KW-1133">Transmembrane helix</keyword>
<comment type="subcellular location">
    <subcellularLocation>
        <location evidence="1">Membrane</location>
        <topology evidence="1">Multi-pass membrane protein</topology>
    </subcellularLocation>
</comment>
<feature type="transmembrane region" description="Helical" evidence="6">
    <location>
        <begin position="658"/>
        <end position="682"/>
    </location>
</feature>
<keyword evidence="4 6" id="KW-0472">Membrane</keyword>
<feature type="domain" description="Anoctamin transmembrane" evidence="7">
    <location>
        <begin position="402"/>
        <end position="868"/>
    </location>
</feature>
<feature type="coiled-coil region" evidence="5">
    <location>
        <begin position="86"/>
        <end position="113"/>
    </location>
</feature>
<dbReference type="InterPro" id="IPR049452">
    <property type="entry name" value="Anoctamin_TM"/>
</dbReference>
<feature type="transmembrane region" description="Helical" evidence="6">
    <location>
        <begin position="453"/>
        <end position="474"/>
    </location>
</feature>
<reference evidence="8" key="2">
    <citation type="journal article" date="2023" name="Microbiol Resour">
        <title>Decontamination and Annotation of the Draft Genome Sequence of the Oomycete Lagenidium giganteum ARSEF 373.</title>
        <authorList>
            <person name="Morgan W.R."/>
            <person name="Tartar A."/>
        </authorList>
    </citation>
    <scope>NUCLEOTIDE SEQUENCE</scope>
    <source>
        <strain evidence="8">ARSEF 373</strain>
    </source>
</reference>
<dbReference type="Proteomes" id="UP001146120">
    <property type="component" value="Unassembled WGS sequence"/>
</dbReference>
<evidence type="ECO:0000259" key="7">
    <source>
        <dbReference type="Pfam" id="PF04547"/>
    </source>
</evidence>